<dbReference type="PANTHER" id="PTHR46401">
    <property type="entry name" value="GLYCOSYLTRANSFERASE WBBK-RELATED"/>
    <property type="match status" value="1"/>
</dbReference>
<dbReference type="GO" id="GO:0016757">
    <property type="term" value="F:glycosyltransferase activity"/>
    <property type="evidence" value="ECO:0007669"/>
    <property type="project" value="InterPro"/>
</dbReference>
<evidence type="ECO:0000313" key="3">
    <source>
        <dbReference type="EMBL" id="QHT33828.1"/>
    </source>
</evidence>
<name>A0A6C0EXU1_9ZZZZ</name>
<dbReference type="PANTHER" id="PTHR46401:SF2">
    <property type="entry name" value="GLYCOSYLTRANSFERASE WBBK-RELATED"/>
    <property type="match status" value="1"/>
</dbReference>
<dbReference type="Pfam" id="PF00534">
    <property type="entry name" value="Glycos_transf_1"/>
    <property type="match status" value="1"/>
</dbReference>
<accession>A0A6C0EXU1</accession>
<dbReference type="InterPro" id="IPR001296">
    <property type="entry name" value="Glyco_trans_1"/>
</dbReference>
<dbReference type="SUPFAM" id="SSF53756">
    <property type="entry name" value="UDP-Glycosyltransferase/glycogen phosphorylase"/>
    <property type="match status" value="1"/>
</dbReference>
<protein>
    <recommendedName>
        <fullName evidence="2">Glycosyl transferase family 1 domain-containing protein</fullName>
    </recommendedName>
</protein>
<sequence>MALQKNKPISIAIDTIFFQMSYSGITRVWETLFKNLPGNTTTTTTTSTTTNTYEITILQRSFSNGNLNPNGYKFKPELNIDKKYKVLQINEFNYMTMNQDVDYLNHLCKVHKFDIFISTYYTYTTVIPNVLLIHDMIPEVFKLAPTNMWKQKDKAIRNASSFITISKTSKDDLIKFYPHIKNDNYPVEIIYNAIPEYNSTNTTNNSTTYNDELLRNNKVKPQSYIFAMASNNEPYKNISLIKSLGCKYGKELSTMLNNPVPIIMLCSQQFPNGYNVEGNILYLSKVPDALLNALYKNALCFVCPSLYEGFGLPIFEAFVRSVPVIAIKNEIFKELGGGGINFIENTESSLYEKIQFIKKNEGSSVNKRVEFGLQQAAKFTESIQSEKWNTYFSNLQETLLTPKPFINIILQSYKETNLDRLTELEYCIRKNFENPYVKSIHDFGEGLLGDIPSSSLGPKYHFVNNPGNKWLTFDMAIRYANEKSVSVDVGADVPVPNESNNYWCIVNLDIFLDSESPWDLIRGRLNDGFVYAQSRHEFDILSNGKKVIKMDDNFARMYHANTQDAWLFKTPVNIDSTDKNSYDFELGFLGCDNAIAERFVKSGYNVINQPITYKIFHYDIVKGKNSTNYMEKHATETKAKEAKNIKPKNKYPERIGSYLVPNYDQLVGNNQDIDFLNIIRGLGGCSNWERYEFISKLLSDRVTIANP</sequence>
<dbReference type="GO" id="GO:0009103">
    <property type="term" value="P:lipopolysaccharide biosynthetic process"/>
    <property type="evidence" value="ECO:0007669"/>
    <property type="project" value="TreeGrafter"/>
</dbReference>
<evidence type="ECO:0000256" key="1">
    <source>
        <dbReference type="ARBA" id="ARBA00022679"/>
    </source>
</evidence>
<keyword evidence="1" id="KW-0808">Transferase</keyword>
<organism evidence="3">
    <name type="scientific">viral metagenome</name>
    <dbReference type="NCBI Taxonomy" id="1070528"/>
    <lineage>
        <taxon>unclassified sequences</taxon>
        <taxon>metagenomes</taxon>
        <taxon>organismal metagenomes</taxon>
    </lineage>
</organism>
<dbReference type="AlphaFoldDB" id="A0A6C0EXU1"/>
<proteinExistence type="predicted"/>
<feature type="domain" description="Glycosyl transferase family 1" evidence="2">
    <location>
        <begin position="274"/>
        <end position="366"/>
    </location>
</feature>
<evidence type="ECO:0000259" key="2">
    <source>
        <dbReference type="Pfam" id="PF00534"/>
    </source>
</evidence>
<dbReference type="Gene3D" id="3.40.50.2000">
    <property type="entry name" value="Glycogen Phosphorylase B"/>
    <property type="match status" value="2"/>
</dbReference>
<reference evidence="3" key="1">
    <citation type="journal article" date="2020" name="Nature">
        <title>Giant virus diversity and host interactions through global metagenomics.</title>
        <authorList>
            <person name="Schulz F."/>
            <person name="Roux S."/>
            <person name="Paez-Espino D."/>
            <person name="Jungbluth S."/>
            <person name="Walsh D.A."/>
            <person name="Denef V.J."/>
            <person name="McMahon K.D."/>
            <person name="Konstantinidis K.T."/>
            <person name="Eloe-Fadrosh E.A."/>
            <person name="Kyrpides N.C."/>
            <person name="Woyke T."/>
        </authorList>
    </citation>
    <scope>NUCLEOTIDE SEQUENCE</scope>
    <source>
        <strain evidence="3">GVMAG-M-3300009161-52</strain>
    </source>
</reference>
<dbReference type="EMBL" id="MN738979">
    <property type="protein sequence ID" value="QHT33828.1"/>
    <property type="molecule type" value="Genomic_DNA"/>
</dbReference>